<comment type="pathway">
    <text evidence="3">Cofactor biosynthesis; thiamine diphosphate biosynthesis; 4-methyl-5-(2-phosphoethyl)-thiazole from 5-(2-hydroxyethyl)-4-methylthiazole: step 1/1.</text>
</comment>
<keyword evidence="8" id="KW-0418">Kinase</keyword>
<keyword evidence="10" id="KW-0460">Magnesium</keyword>
<organism evidence="17">
    <name type="scientific">Phaffia rhodozyma</name>
    <name type="common">Yeast</name>
    <name type="synonym">Xanthophyllomyces dendrorhous</name>
    <dbReference type="NCBI Taxonomy" id="264483"/>
    <lineage>
        <taxon>Eukaryota</taxon>
        <taxon>Fungi</taxon>
        <taxon>Dikarya</taxon>
        <taxon>Basidiomycota</taxon>
        <taxon>Agaricomycotina</taxon>
        <taxon>Tremellomycetes</taxon>
        <taxon>Cystofilobasidiales</taxon>
        <taxon>Mrakiaceae</taxon>
        <taxon>Phaffia</taxon>
    </lineage>
</organism>
<protein>
    <submittedName>
        <fullName evidence="17">Thiamine biosynthetic bifunctional enzyme</fullName>
    </submittedName>
</protein>
<keyword evidence="11" id="KW-0784">Thiamine biosynthesis</keyword>
<evidence type="ECO:0000256" key="15">
    <source>
        <dbReference type="SAM" id="Phobius"/>
    </source>
</evidence>
<dbReference type="CDD" id="cd01170">
    <property type="entry name" value="THZ_kinase"/>
    <property type="match status" value="1"/>
</dbReference>
<dbReference type="InterPro" id="IPR013785">
    <property type="entry name" value="Aldolase_TIM"/>
</dbReference>
<dbReference type="NCBIfam" id="TIGR00693">
    <property type="entry name" value="thiE"/>
    <property type="match status" value="1"/>
</dbReference>
<evidence type="ECO:0000256" key="11">
    <source>
        <dbReference type="ARBA" id="ARBA00022977"/>
    </source>
</evidence>
<dbReference type="GO" id="GO:0005737">
    <property type="term" value="C:cytoplasm"/>
    <property type="evidence" value="ECO:0007669"/>
    <property type="project" value="TreeGrafter"/>
</dbReference>
<evidence type="ECO:0000256" key="5">
    <source>
        <dbReference type="ARBA" id="ARBA00022679"/>
    </source>
</evidence>
<dbReference type="GO" id="GO:0005524">
    <property type="term" value="F:ATP binding"/>
    <property type="evidence" value="ECO:0007669"/>
    <property type="project" value="UniProtKB-KW"/>
</dbReference>
<evidence type="ECO:0000256" key="1">
    <source>
        <dbReference type="ARBA" id="ARBA00001771"/>
    </source>
</evidence>
<dbReference type="GO" id="GO:0009228">
    <property type="term" value="P:thiamine biosynthetic process"/>
    <property type="evidence" value="ECO:0007669"/>
    <property type="project" value="UniProtKB-KW"/>
</dbReference>
<dbReference type="GO" id="GO:0004789">
    <property type="term" value="F:thiamine-phosphate diphosphorylase activity"/>
    <property type="evidence" value="ECO:0007669"/>
    <property type="project" value="UniProtKB-EC"/>
</dbReference>
<keyword evidence="7" id="KW-0547">Nucleotide-binding</keyword>
<evidence type="ECO:0000256" key="14">
    <source>
        <dbReference type="ARBA" id="ARBA00047883"/>
    </source>
</evidence>
<evidence type="ECO:0000259" key="16">
    <source>
        <dbReference type="Pfam" id="PF02581"/>
    </source>
</evidence>
<reference evidence="17" key="1">
    <citation type="submission" date="2014-08" db="EMBL/GenBank/DDBJ databases">
        <authorList>
            <person name="Sharma Rahul"/>
            <person name="Thines Marco"/>
        </authorList>
    </citation>
    <scope>NUCLEOTIDE SEQUENCE</scope>
</reference>
<evidence type="ECO:0000256" key="7">
    <source>
        <dbReference type="ARBA" id="ARBA00022741"/>
    </source>
</evidence>
<evidence type="ECO:0000256" key="6">
    <source>
        <dbReference type="ARBA" id="ARBA00022723"/>
    </source>
</evidence>
<dbReference type="CDD" id="cd00564">
    <property type="entry name" value="TMP_TenI"/>
    <property type="match status" value="1"/>
</dbReference>
<dbReference type="Gene3D" id="3.20.20.70">
    <property type="entry name" value="Aldolase class I"/>
    <property type="match status" value="1"/>
</dbReference>
<keyword evidence="15" id="KW-1133">Transmembrane helix</keyword>
<dbReference type="NCBIfam" id="NF006830">
    <property type="entry name" value="PRK09355.1"/>
    <property type="match status" value="1"/>
</dbReference>
<comment type="catalytic activity">
    <reaction evidence="1">
        <text>5-(2-hydroxyethyl)-4-methylthiazole + ATP = 4-methyl-5-(2-phosphooxyethyl)-thiazole + ADP + H(+)</text>
        <dbReference type="Rhea" id="RHEA:24212"/>
        <dbReference type="ChEBI" id="CHEBI:15378"/>
        <dbReference type="ChEBI" id="CHEBI:17957"/>
        <dbReference type="ChEBI" id="CHEBI:30616"/>
        <dbReference type="ChEBI" id="CHEBI:58296"/>
        <dbReference type="ChEBI" id="CHEBI:456216"/>
        <dbReference type="EC" id="2.7.1.50"/>
    </reaction>
</comment>
<keyword evidence="15" id="KW-0472">Membrane</keyword>
<dbReference type="InterPro" id="IPR029056">
    <property type="entry name" value="Ribokinase-like"/>
</dbReference>
<feature type="transmembrane region" description="Helical" evidence="15">
    <location>
        <begin position="832"/>
        <end position="851"/>
    </location>
</feature>
<dbReference type="HAMAP" id="MF_00228">
    <property type="entry name" value="Thz_kinase"/>
    <property type="match status" value="1"/>
</dbReference>
<accession>A0A0F7SUP9</accession>
<evidence type="ECO:0000256" key="8">
    <source>
        <dbReference type="ARBA" id="ARBA00022777"/>
    </source>
</evidence>
<comment type="catalytic activity">
    <reaction evidence="13">
        <text>2-(2-carboxy-4-methylthiazol-5-yl)ethyl phosphate + 4-amino-2-methyl-5-(diphosphooxymethyl)pyrimidine + 2 H(+) = thiamine phosphate + CO2 + diphosphate</text>
        <dbReference type="Rhea" id="RHEA:47848"/>
        <dbReference type="ChEBI" id="CHEBI:15378"/>
        <dbReference type="ChEBI" id="CHEBI:16526"/>
        <dbReference type="ChEBI" id="CHEBI:33019"/>
        <dbReference type="ChEBI" id="CHEBI:37575"/>
        <dbReference type="ChEBI" id="CHEBI:57841"/>
        <dbReference type="ChEBI" id="CHEBI:62890"/>
        <dbReference type="EC" id="2.5.1.3"/>
    </reaction>
</comment>
<comment type="pathway">
    <text evidence="4">Cofactor biosynthesis; thiamine diphosphate biosynthesis; thiamine phosphate from 4-amino-2-methyl-5-diphosphomethylpyrimidine and 4-methyl-5-(2-phosphoethyl)-thiazole: step 1/1.</text>
</comment>
<keyword evidence="5" id="KW-0808">Transferase</keyword>
<evidence type="ECO:0000313" key="17">
    <source>
        <dbReference type="EMBL" id="CED85256.1"/>
    </source>
</evidence>
<dbReference type="InterPro" id="IPR034291">
    <property type="entry name" value="TMP_synthase"/>
</dbReference>
<comment type="catalytic activity">
    <reaction evidence="12">
        <text>4-methyl-5-(2-phosphooxyethyl)-thiazole + 4-amino-2-methyl-5-(diphosphooxymethyl)pyrimidine + H(+) = thiamine phosphate + diphosphate</text>
        <dbReference type="Rhea" id="RHEA:22328"/>
        <dbReference type="ChEBI" id="CHEBI:15378"/>
        <dbReference type="ChEBI" id="CHEBI:33019"/>
        <dbReference type="ChEBI" id="CHEBI:37575"/>
        <dbReference type="ChEBI" id="CHEBI:57841"/>
        <dbReference type="ChEBI" id="CHEBI:58296"/>
        <dbReference type="EC" id="2.5.1.3"/>
    </reaction>
</comment>
<dbReference type="UniPathway" id="UPA00060">
    <property type="reaction ID" value="UER00139"/>
</dbReference>
<dbReference type="HAMAP" id="MF_00097">
    <property type="entry name" value="TMP_synthase"/>
    <property type="match status" value="1"/>
</dbReference>
<dbReference type="Pfam" id="PF10445">
    <property type="entry name" value="DUF2456"/>
    <property type="match status" value="1"/>
</dbReference>
<dbReference type="PANTHER" id="PTHR20857">
    <property type="entry name" value="THIAMINE-PHOSPHATE PYROPHOSPHORYLASE"/>
    <property type="match status" value="1"/>
</dbReference>
<sequence>MKPEETIMDEIPERTPPSLLLLSFMPSEPMINLKPQALGLTSREKQGAEQMNKTSRWRLLDIGKLGGAELKLLSGRMNDLKNSTSSSPDLLPPSKDYYESLEESLQGGVTIVQVREKDVDTGEFFEVARRTKELCDKYSVPLIINDRLDIFLALLHTSSSPPAGIHIGQTDLPLPLARQLLDSFGCPDAIIGISTSSVQDAEIAKEQGADYIGVGPVWWTGSKDVSKKIILGVRGVEDVVKAFGGPAVAIGGIKSTNLPLLLHASPSLAGAAIISDIVSSPVPKNAASSLSAIIKKARSAVPVQKQPGLTKERIVQSFGELLSVLKAEGPVINQLTNIVVTNDSANATLAVGASPIMATVPSEVTELSKIIGGLLINFGTIKDLDGFLAAGAAANRNGKPVVFDPVAVGASDLRRTSAKKMLDTFQPTVIKGNAGEIAYLAGSNEVVSRGVDSGSTLFKDPKKVVKDLARKQRCIVVCTGVDDYISDGETVVKLSNGDKLLGVITGSGCMTGSLVACFCAAARLKSLSSGNTDDSNNLVRGDMLLGALSGILAMTIAAEVAAARPETKGPNTFRSALIDEICFRRLPKIICLSLPSSLFHQHIFYSMSPQTITETKGGVFFPLPRTASWVQWSYIWIMQGFIAGLIDAAINFKIAMNMYEYEPNTSFWLFPLPFAGDLGVTCLVQGLATYLIVPCLILPDVNASRVSKLPDGPWPRTAHLPALSEAWNGPSGKVDWRSVPGGLLRFWAEGMDGMGVLLLPYGYWRARRDGKEVSASAVLAKVGREIIKGVIWGAVLFFLFWPISIAILAPIYSHKSMSAADGHLWATEISKAVFTFIIGFFQNALVALQTLGARQHYDISEGGSVDHQAGQEDATVDERTRLLGSV</sequence>
<dbReference type="SUPFAM" id="SSF53613">
    <property type="entry name" value="Ribokinase-like"/>
    <property type="match status" value="1"/>
</dbReference>
<evidence type="ECO:0000256" key="3">
    <source>
        <dbReference type="ARBA" id="ARBA00004868"/>
    </source>
</evidence>
<dbReference type="SUPFAM" id="SSF51391">
    <property type="entry name" value="Thiamin phosphate synthase"/>
    <property type="match status" value="1"/>
</dbReference>
<dbReference type="PRINTS" id="PR01099">
    <property type="entry name" value="HYETHTZKNASE"/>
</dbReference>
<evidence type="ECO:0000256" key="2">
    <source>
        <dbReference type="ARBA" id="ARBA00001946"/>
    </source>
</evidence>
<feature type="domain" description="Thiamine phosphate synthase/TenI" evidence="16">
    <location>
        <begin position="94"/>
        <end position="277"/>
    </location>
</feature>
<comment type="cofactor">
    <cofactor evidence="2">
        <name>Mg(2+)</name>
        <dbReference type="ChEBI" id="CHEBI:18420"/>
    </cofactor>
</comment>
<proteinExistence type="inferred from homology"/>
<feature type="transmembrane region" description="Helical" evidence="15">
    <location>
        <begin position="634"/>
        <end position="655"/>
    </location>
</feature>
<dbReference type="InterPro" id="IPR022998">
    <property type="entry name" value="ThiamineP_synth_TenI"/>
</dbReference>
<keyword evidence="15" id="KW-0812">Transmembrane</keyword>
<dbReference type="Pfam" id="PF02110">
    <property type="entry name" value="HK"/>
    <property type="match status" value="1"/>
</dbReference>
<dbReference type="InterPro" id="IPR036206">
    <property type="entry name" value="ThiamineP_synth_sf"/>
</dbReference>
<dbReference type="AlphaFoldDB" id="A0A0F7SUP9"/>
<evidence type="ECO:0000256" key="9">
    <source>
        <dbReference type="ARBA" id="ARBA00022840"/>
    </source>
</evidence>
<dbReference type="PANTHER" id="PTHR20857:SF23">
    <property type="entry name" value="THIAMINE BIOSYNTHETIC BIFUNCTIONAL ENZYME"/>
    <property type="match status" value="1"/>
</dbReference>
<dbReference type="Pfam" id="PF02581">
    <property type="entry name" value="TMP-TENI"/>
    <property type="match status" value="1"/>
</dbReference>
<evidence type="ECO:0000256" key="10">
    <source>
        <dbReference type="ARBA" id="ARBA00022842"/>
    </source>
</evidence>
<dbReference type="GO" id="GO:0000287">
    <property type="term" value="F:magnesium ion binding"/>
    <property type="evidence" value="ECO:0007669"/>
    <property type="project" value="InterPro"/>
</dbReference>
<dbReference type="InterPro" id="IPR018852">
    <property type="entry name" value="DUF2456"/>
</dbReference>
<dbReference type="GO" id="GO:0009229">
    <property type="term" value="P:thiamine diphosphate biosynthetic process"/>
    <property type="evidence" value="ECO:0007669"/>
    <property type="project" value="UniProtKB-UniPathway"/>
</dbReference>
<evidence type="ECO:0000256" key="4">
    <source>
        <dbReference type="ARBA" id="ARBA00005165"/>
    </source>
</evidence>
<feature type="transmembrane region" description="Helical" evidence="15">
    <location>
        <begin position="790"/>
        <end position="812"/>
    </location>
</feature>
<comment type="catalytic activity">
    <reaction evidence="14">
        <text>2-[(2R,5Z)-2-carboxy-4-methylthiazol-5(2H)-ylidene]ethyl phosphate + 4-amino-2-methyl-5-(diphosphooxymethyl)pyrimidine + 2 H(+) = thiamine phosphate + CO2 + diphosphate</text>
        <dbReference type="Rhea" id="RHEA:47844"/>
        <dbReference type="ChEBI" id="CHEBI:15378"/>
        <dbReference type="ChEBI" id="CHEBI:16526"/>
        <dbReference type="ChEBI" id="CHEBI:33019"/>
        <dbReference type="ChEBI" id="CHEBI:37575"/>
        <dbReference type="ChEBI" id="CHEBI:57841"/>
        <dbReference type="ChEBI" id="CHEBI:62899"/>
        <dbReference type="EC" id="2.5.1.3"/>
    </reaction>
</comment>
<dbReference type="InterPro" id="IPR000417">
    <property type="entry name" value="Hyethyz_kinase"/>
</dbReference>
<keyword evidence="9" id="KW-0067">ATP-binding</keyword>
<keyword evidence="6" id="KW-0479">Metal-binding</keyword>
<dbReference type="Gene3D" id="3.40.1190.20">
    <property type="match status" value="1"/>
</dbReference>
<dbReference type="EMBL" id="LN483332">
    <property type="protein sequence ID" value="CED85256.1"/>
    <property type="molecule type" value="Genomic_DNA"/>
</dbReference>
<name>A0A0F7SUP9_PHARH</name>
<evidence type="ECO:0000256" key="12">
    <source>
        <dbReference type="ARBA" id="ARBA00047334"/>
    </source>
</evidence>
<evidence type="ECO:0000256" key="13">
    <source>
        <dbReference type="ARBA" id="ARBA00047851"/>
    </source>
</evidence>
<dbReference type="GO" id="GO:0004417">
    <property type="term" value="F:hydroxyethylthiazole kinase activity"/>
    <property type="evidence" value="ECO:0007669"/>
    <property type="project" value="UniProtKB-EC"/>
</dbReference>